<dbReference type="PANTHER" id="PTHR33164">
    <property type="entry name" value="TRANSCRIPTIONAL REGULATOR, MARR FAMILY"/>
    <property type="match status" value="1"/>
</dbReference>
<dbReference type="Gene3D" id="1.10.10.10">
    <property type="entry name" value="Winged helix-like DNA-binding domain superfamily/Winged helix DNA-binding domain"/>
    <property type="match status" value="1"/>
</dbReference>
<feature type="domain" description="HTH marR-type" evidence="4">
    <location>
        <begin position="9"/>
        <end position="142"/>
    </location>
</feature>
<dbReference type="PRINTS" id="PR00598">
    <property type="entry name" value="HTHMARR"/>
</dbReference>
<dbReference type="InterPro" id="IPR000835">
    <property type="entry name" value="HTH_MarR-typ"/>
</dbReference>
<reference evidence="5 6" key="1">
    <citation type="submission" date="2021-03" db="EMBL/GenBank/DDBJ databases">
        <title>Genomic Encyclopedia of Type Strains, Phase IV (KMG-IV): sequencing the most valuable type-strain genomes for metagenomic binning, comparative biology and taxonomic classification.</title>
        <authorList>
            <person name="Goeker M."/>
        </authorList>
    </citation>
    <scope>NUCLEOTIDE SEQUENCE [LARGE SCALE GENOMIC DNA]</scope>
    <source>
        <strain evidence="5 6">DSM 21600</strain>
    </source>
</reference>
<keyword evidence="1" id="KW-0805">Transcription regulation</keyword>
<proteinExistence type="predicted"/>
<dbReference type="EMBL" id="JAGGJU010000003">
    <property type="protein sequence ID" value="MBP1850002.1"/>
    <property type="molecule type" value="Genomic_DNA"/>
</dbReference>
<dbReference type="InterPro" id="IPR039422">
    <property type="entry name" value="MarR/SlyA-like"/>
</dbReference>
<dbReference type="RefSeq" id="WP_209943519.1">
    <property type="nucleotide sequence ID" value="NZ_JAGGJU010000003.1"/>
</dbReference>
<accession>A0ABS4DWF4</accession>
<dbReference type="SUPFAM" id="SSF46785">
    <property type="entry name" value="Winged helix' DNA-binding domain"/>
    <property type="match status" value="1"/>
</dbReference>
<dbReference type="InterPro" id="IPR036388">
    <property type="entry name" value="WH-like_DNA-bd_sf"/>
</dbReference>
<dbReference type="InterPro" id="IPR036390">
    <property type="entry name" value="WH_DNA-bd_sf"/>
</dbReference>
<keyword evidence="3" id="KW-0804">Transcription</keyword>
<gene>
    <name evidence="5" type="ORF">J2Z17_001423</name>
</gene>
<evidence type="ECO:0000313" key="5">
    <source>
        <dbReference type="EMBL" id="MBP1850002.1"/>
    </source>
</evidence>
<dbReference type="PROSITE" id="PS01117">
    <property type="entry name" value="HTH_MARR_1"/>
    <property type="match status" value="1"/>
</dbReference>
<protein>
    <submittedName>
        <fullName evidence="5">MarR family transcriptional regulator for hemolysin</fullName>
    </submittedName>
</protein>
<evidence type="ECO:0000256" key="1">
    <source>
        <dbReference type="ARBA" id="ARBA00023015"/>
    </source>
</evidence>
<comment type="caution">
    <text evidence="5">The sequence shown here is derived from an EMBL/GenBank/DDBJ whole genome shotgun (WGS) entry which is preliminary data.</text>
</comment>
<evidence type="ECO:0000256" key="2">
    <source>
        <dbReference type="ARBA" id="ARBA00023125"/>
    </source>
</evidence>
<name>A0ABS4DWF4_9HYPH</name>
<dbReference type="Proteomes" id="UP000759443">
    <property type="component" value="Unassembled WGS sequence"/>
</dbReference>
<dbReference type="PANTHER" id="PTHR33164:SF64">
    <property type="entry name" value="TRANSCRIPTIONAL REGULATOR SLYA"/>
    <property type="match status" value="1"/>
</dbReference>
<keyword evidence="6" id="KW-1185">Reference proteome</keyword>
<evidence type="ECO:0000259" key="4">
    <source>
        <dbReference type="PROSITE" id="PS50995"/>
    </source>
</evidence>
<evidence type="ECO:0000313" key="6">
    <source>
        <dbReference type="Proteomes" id="UP000759443"/>
    </source>
</evidence>
<keyword evidence="2" id="KW-0238">DNA-binding</keyword>
<dbReference type="InterPro" id="IPR023187">
    <property type="entry name" value="Tscrpt_reg_MarR-type_CS"/>
</dbReference>
<organism evidence="5 6">
    <name type="scientific">Rhizobium halophytocola</name>
    <dbReference type="NCBI Taxonomy" id="735519"/>
    <lineage>
        <taxon>Bacteria</taxon>
        <taxon>Pseudomonadati</taxon>
        <taxon>Pseudomonadota</taxon>
        <taxon>Alphaproteobacteria</taxon>
        <taxon>Hyphomicrobiales</taxon>
        <taxon>Rhizobiaceae</taxon>
        <taxon>Rhizobium/Agrobacterium group</taxon>
        <taxon>Rhizobium</taxon>
    </lineage>
</organism>
<sequence length="154" mass="16719">MSQHQFERAVDIARLLSQTARLWRRAADRRLQPYGLGESAWRALLMISNADKPPRQKDLADFLSLDGSSVARLVDGLEKSGHVRRTEGTQDRRAKQLALTEQGAELVASVQEVVFTLSAEAVATLAASEVAAVEAGLSALRGFFEAEISGQDAV</sequence>
<dbReference type="Pfam" id="PF12802">
    <property type="entry name" value="MarR_2"/>
    <property type="match status" value="1"/>
</dbReference>
<dbReference type="PROSITE" id="PS50995">
    <property type="entry name" value="HTH_MARR_2"/>
    <property type="match status" value="1"/>
</dbReference>
<dbReference type="SMART" id="SM00347">
    <property type="entry name" value="HTH_MARR"/>
    <property type="match status" value="1"/>
</dbReference>
<evidence type="ECO:0000256" key="3">
    <source>
        <dbReference type="ARBA" id="ARBA00023163"/>
    </source>
</evidence>